<dbReference type="InterPro" id="IPR036894">
    <property type="entry name" value="YbaB-like_sf"/>
</dbReference>
<dbReference type="InterPro" id="IPR004401">
    <property type="entry name" value="YbaB/EbfC"/>
</dbReference>
<dbReference type="Pfam" id="PF02575">
    <property type="entry name" value="YbaB_DNA_bd"/>
    <property type="match status" value="1"/>
</dbReference>
<organism evidence="1 2">
    <name type="scientific">Mycolicibacterium porcinum</name>
    <dbReference type="NCBI Taxonomy" id="39693"/>
    <lineage>
        <taxon>Bacteria</taxon>
        <taxon>Bacillati</taxon>
        <taxon>Actinomycetota</taxon>
        <taxon>Actinomycetes</taxon>
        <taxon>Mycobacteriales</taxon>
        <taxon>Mycobacteriaceae</taxon>
        <taxon>Mycolicibacterium</taxon>
    </lineage>
</organism>
<dbReference type="Gene3D" id="3.30.1310.10">
    <property type="entry name" value="Nucleoid-associated protein YbaB-like domain"/>
    <property type="match status" value="1"/>
</dbReference>
<dbReference type="SUPFAM" id="SSF82607">
    <property type="entry name" value="YbaB-like"/>
    <property type="match status" value="1"/>
</dbReference>
<evidence type="ECO:0000313" key="2">
    <source>
        <dbReference type="Proteomes" id="UP001558474"/>
    </source>
</evidence>
<reference evidence="1 2" key="1">
    <citation type="submission" date="2024-04" db="EMBL/GenBank/DDBJ databases">
        <title>Genomic Markers of Mycobacteria.</title>
        <authorList>
            <person name="Soliman M.S."/>
            <person name="Elkholy A."/>
            <person name="Soliman N.S."/>
            <person name="Abbas A."/>
            <person name="Khayrat S."/>
            <person name="Shawky S."/>
        </authorList>
    </citation>
    <scope>NUCLEOTIDE SEQUENCE [LARGE SCALE GENOMIC DNA]</scope>
    <source>
        <strain evidence="1 2">Egy-CU-AM5</strain>
    </source>
</reference>
<proteinExistence type="predicted"/>
<keyword evidence="2" id="KW-1185">Reference proteome</keyword>
<dbReference type="Proteomes" id="UP001558474">
    <property type="component" value="Unassembled WGS sequence"/>
</dbReference>
<dbReference type="EMBL" id="JBDLOU010000040">
    <property type="protein sequence ID" value="MEX3740262.1"/>
    <property type="molecule type" value="Genomic_DNA"/>
</dbReference>
<sequence>MSELPSDDALCAFMTEYARQRSTSTVSGRPGLAAVKAEAYSADEAVWACADGQGFVEALMIDDKAIAANTVQDLEDLISDALVDASSRGQAEGTIALSTVKSAYEAAGLKSRNGKRISTAGDA</sequence>
<comment type="caution">
    <text evidence="1">The sequence shown here is derived from an EMBL/GenBank/DDBJ whole genome shotgun (WGS) entry which is preliminary data.</text>
</comment>
<evidence type="ECO:0000313" key="1">
    <source>
        <dbReference type="EMBL" id="MEX3740262.1"/>
    </source>
</evidence>
<accession>A0ABV3VJE7</accession>
<gene>
    <name evidence="1" type="ORF">ABFW12_18740</name>
</gene>
<protein>
    <submittedName>
        <fullName evidence="1">YbaB/EbfC family nucleoid-associated protein</fullName>
    </submittedName>
</protein>
<name>A0ABV3VJE7_9MYCO</name>
<dbReference type="RefSeq" id="WP_368573486.1">
    <property type="nucleotide sequence ID" value="NZ_JBDLOU010000040.1"/>
</dbReference>